<accession>A0A382K2Q1</accession>
<name>A0A382K2Q1_9ZZZZ</name>
<evidence type="ECO:0000313" key="1">
    <source>
        <dbReference type="EMBL" id="SVC19124.1"/>
    </source>
</evidence>
<protein>
    <submittedName>
        <fullName evidence="1">Uncharacterized protein</fullName>
    </submittedName>
</protein>
<dbReference type="EMBL" id="UINC01078236">
    <property type="protein sequence ID" value="SVC19124.1"/>
    <property type="molecule type" value="Genomic_DNA"/>
</dbReference>
<feature type="non-terminal residue" evidence="1">
    <location>
        <position position="1"/>
    </location>
</feature>
<feature type="non-terminal residue" evidence="1">
    <location>
        <position position="427"/>
    </location>
</feature>
<dbReference type="AlphaFoldDB" id="A0A382K2Q1"/>
<sequence>ARKNLKIWAFSQKLKTEHAWSWGASENIVWEGHNAYADLQAGVATLSLITAKQPGPAARRNVDCLLLTTDEAQVKMRIEKEKYLPLDGMLTQAGDVFLKVTNLGDSELTFAGKGAPGGGNWQQHSPYWVHLRNWTAVNVKVAPGKSSEWVEVGGTMDTLNDGQWNFTGNGKYRAEFAVKGAHGKLAPIAAFEGEGALRLAADADTRYSRRLRTQEQVLFDLLAEVKKEPLRGRLPTETLIYGKTFKPFRKMFGLQDSQNRDGTYIDVRGVPTPKLADYCKNLGARAKRIRCVSLGDEIGLPKPRGKTVTTDFVVWLKSRGLKPKDVLPKTSNWNTITYNPADAIKATQPGIFYWSRRYQNHYGIQAIKQRTDILRKHLPNAGIGANYSPHYPAEHRYLGEVHKWVTIFREEGMTMPWSEDYIFQMPV</sequence>
<proteinExistence type="predicted"/>
<gene>
    <name evidence="1" type="ORF">METZ01_LOCUS271978</name>
</gene>
<reference evidence="1" key="1">
    <citation type="submission" date="2018-05" db="EMBL/GenBank/DDBJ databases">
        <authorList>
            <person name="Lanie J.A."/>
            <person name="Ng W.-L."/>
            <person name="Kazmierczak K.M."/>
            <person name="Andrzejewski T.M."/>
            <person name="Davidsen T.M."/>
            <person name="Wayne K.J."/>
            <person name="Tettelin H."/>
            <person name="Glass J.I."/>
            <person name="Rusch D."/>
            <person name="Podicherti R."/>
            <person name="Tsui H.-C.T."/>
            <person name="Winkler M.E."/>
        </authorList>
    </citation>
    <scope>NUCLEOTIDE SEQUENCE</scope>
</reference>
<organism evidence="1">
    <name type="scientific">marine metagenome</name>
    <dbReference type="NCBI Taxonomy" id="408172"/>
    <lineage>
        <taxon>unclassified sequences</taxon>
        <taxon>metagenomes</taxon>
        <taxon>ecological metagenomes</taxon>
    </lineage>
</organism>